<name>A0A2K9PQ58_9FLAO</name>
<gene>
    <name evidence="1" type="ORF">C1H87_11065</name>
</gene>
<sequence length="200" mass="22808">MINKKIKNVMKKVLLFALASLMLSCDKEDDNPIPGDNENKVVLLKVDFLTNKFEGGKELEFSKSPDFTISTTYESPGDFGSVQLYYKEFEKKLFDGTIHWMGLGEMSYPESVSSPNAFQTIDENLPLPDTSEFAKVMYDENAHYPETINYTDIWNSIDNLKVVSNYRNSNPEGKINLFLYTPSVGVGDPADWDWFIILKN</sequence>
<keyword evidence="2" id="KW-1185">Reference proteome</keyword>
<reference evidence="1 2" key="1">
    <citation type="submission" date="2018-01" db="EMBL/GenBank/DDBJ databases">
        <title>Complete genome sequence of Flavivirga eckloniae ECD14 isolated from seaweed Ecklonia cava.</title>
        <authorList>
            <person name="Lee J.H."/>
            <person name="Baik K.S."/>
            <person name="Seong C.N."/>
        </authorList>
    </citation>
    <scope>NUCLEOTIDE SEQUENCE [LARGE SCALE GENOMIC DNA]</scope>
    <source>
        <strain evidence="1 2">ECD14</strain>
    </source>
</reference>
<evidence type="ECO:0000313" key="1">
    <source>
        <dbReference type="EMBL" id="AUP79213.1"/>
    </source>
</evidence>
<dbReference type="EMBL" id="CP025791">
    <property type="protein sequence ID" value="AUP79213.1"/>
    <property type="molecule type" value="Genomic_DNA"/>
</dbReference>
<dbReference type="AlphaFoldDB" id="A0A2K9PQ58"/>
<dbReference type="PROSITE" id="PS51257">
    <property type="entry name" value="PROKAR_LIPOPROTEIN"/>
    <property type="match status" value="1"/>
</dbReference>
<protein>
    <submittedName>
        <fullName evidence="1">Uncharacterized protein</fullName>
    </submittedName>
</protein>
<organism evidence="1 2">
    <name type="scientific">Flavivirga eckloniae</name>
    <dbReference type="NCBI Taxonomy" id="1803846"/>
    <lineage>
        <taxon>Bacteria</taxon>
        <taxon>Pseudomonadati</taxon>
        <taxon>Bacteroidota</taxon>
        <taxon>Flavobacteriia</taxon>
        <taxon>Flavobacteriales</taxon>
        <taxon>Flavobacteriaceae</taxon>
        <taxon>Flavivirga</taxon>
    </lineage>
</organism>
<proteinExistence type="predicted"/>
<dbReference type="KEGG" id="fek:C1H87_11065"/>
<dbReference type="Proteomes" id="UP000235826">
    <property type="component" value="Chromosome"/>
</dbReference>
<evidence type="ECO:0000313" key="2">
    <source>
        <dbReference type="Proteomes" id="UP000235826"/>
    </source>
</evidence>
<accession>A0A2K9PQ58</accession>